<protein>
    <submittedName>
        <fullName evidence="3">ABC transporter ATP-binding protein</fullName>
    </submittedName>
</protein>
<dbReference type="InterPro" id="IPR034646">
    <property type="entry name" value="ADCK3_dom"/>
</dbReference>
<evidence type="ECO:0000313" key="4">
    <source>
        <dbReference type="Proteomes" id="UP000076335"/>
    </source>
</evidence>
<feature type="domain" description="ABC1 atypical kinase-like" evidence="2">
    <location>
        <begin position="93"/>
        <end position="332"/>
    </location>
</feature>
<gene>
    <name evidence="3" type="ORF">AUP42_07645</name>
</gene>
<dbReference type="AlphaFoldDB" id="A0A154L0Z0"/>
<dbReference type="Pfam" id="PF03109">
    <property type="entry name" value="ABC1"/>
    <property type="match status" value="1"/>
</dbReference>
<evidence type="ECO:0000259" key="2">
    <source>
        <dbReference type="Pfam" id="PF03109"/>
    </source>
</evidence>
<dbReference type="InterPro" id="IPR004147">
    <property type="entry name" value="ABC1_dom"/>
</dbReference>
<accession>A0A154L0Z0</accession>
<organism evidence="3 4">
    <name type="scientific">Thalassospira lucentensis</name>
    <dbReference type="NCBI Taxonomy" id="168935"/>
    <lineage>
        <taxon>Bacteria</taxon>
        <taxon>Pseudomonadati</taxon>
        <taxon>Pseudomonadota</taxon>
        <taxon>Alphaproteobacteria</taxon>
        <taxon>Rhodospirillales</taxon>
        <taxon>Thalassospiraceae</taxon>
        <taxon>Thalassospira</taxon>
    </lineage>
</organism>
<dbReference type="RefSeq" id="WP_062953399.1">
    <property type="nucleotide sequence ID" value="NZ_LPVY01000024.1"/>
</dbReference>
<keyword evidence="3" id="KW-0067">ATP-binding</keyword>
<dbReference type="CDD" id="cd13970">
    <property type="entry name" value="ABC1_ADCK3"/>
    <property type="match status" value="1"/>
</dbReference>
<evidence type="ECO:0000313" key="3">
    <source>
        <dbReference type="EMBL" id="KZB61136.1"/>
    </source>
</evidence>
<reference evidence="3 4" key="1">
    <citation type="submission" date="2015-12" db="EMBL/GenBank/DDBJ databases">
        <title>Genome sequence of Thalassospira lucentensis MCCC 1A02072.</title>
        <authorList>
            <person name="Lu L."/>
            <person name="Lai Q."/>
            <person name="Shao Z."/>
            <person name="Qian P."/>
        </authorList>
    </citation>
    <scope>NUCLEOTIDE SEQUENCE [LARGE SCALE GENOMIC DNA]</scope>
    <source>
        <strain evidence="3 4">MCCC 1A02072</strain>
    </source>
</reference>
<dbReference type="InterPro" id="IPR050154">
    <property type="entry name" value="UbiB_kinase"/>
</dbReference>
<comment type="caution">
    <text evidence="3">The sequence shown here is derived from an EMBL/GenBank/DDBJ whole genome shotgun (WGS) entry which is preliminary data.</text>
</comment>
<evidence type="ECO:0000256" key="1">
    <source>
        <dbReference type="ARBA" id="ARBA00009670"/>
    </source>
</evidence>
<dbReference type="OrthoDB" id="9795390at2"/>
<dbReference type="PANTHER" id="PTHR10566:SF113">
    <property type="entry name" value="PROTEIN ACTIVITY OF BC1 COMPLEX KINASE 7, CHLOROPLASTIC"/>
    <property type="match status" value="1"/>
</dbReference>
<dbReference type="Proteomes" id="UP000076335">
    <property type="component" value="Unassembled WGS sequence"/>
</dbReference>
<proteinExistence type="inferred from homology"/>
<dbReference type="InterPro" id="IPR011009">
    <property type="entry name" value="Kinase-like_dom_sf"/>
</dbReference>
<dbReference type="EMBL" id="LPVY01000024">
    <property type="protein sequence ID" value="KZB61136.1"/>
    <property type="molecule type" value="Genomic_DNA"/>
</dbReference>
<dbReference type="PANTHER" id="PTHR10566">
    <property type="entry name" value="CHAPERONE-ACTIVITY OF BC1 COMPLEX CABC1 -RELATED"/>
    <property type="match status" value="1"/>
</dbReference>
<dbReference type="SUPFAM" id="SSF56112">
    <property type="entry name" value="Protein kinase-like (PK-like)"/>
    <property type="match status" value="1"/>
</dbReference>
<sequence>MSNDDDDYTAPNEDNRFGGRVRRYAKVGASAGKLAARLATGKMFGGDIDHAKYAAELTSALGGLKGPLMKVAQILSTIPDALPKEYTQALATLQADAPSMGWLFVKRRMRTELGAGWQERFGDFSHEAVAAASLGQVHRATLDDGRTVACKLQYPDMSATVEADLKQLRAAFGIYRRYDSAIDAENIQLELTARLREELDYEREARNMLLYRHMLADEDCVHVPEPVLDLTTKRLLTMTWQTGQKFQKFLDSDPSQDSRNQVALNMFRAWYVPFYRYGVIHGDPHLGNYTLRDDLSVNLLDFGCIRIFQPEFVNAVITLYEALRDKDEEKAVAAYQSWGFENPSRELIDVLNIWAGFVYGPILDDRERRMDETNSVAYGAEVAGRVHRELRRVGGVKPPREFVLVDRAAVGLGAVFLRLDAHLNWYQIFNDLVGDFDAGVLTRNQDAALGAVGLDRPEN</sequence>
<dbReference type="GO" id="GO:0005524">
    <property type="term" value="F:ATP binding"/>
    <property type="evidence" value="ECO:0007669"/>
    <property type="project" value="UniProtKB-KW"/>
</dbReference>
<comment type="similarity">
    <text evidence="1">Belongs to the protein kinase superfamily. ADCK protein kinase family.</text>
</comment>
<name>A0A154L0Z0_9PROT</name>
<keyword evidence="3" id="KW-0547">Nucleotide-binding</keyword>